<comment type="caution">
    <text evidence="4">The sequence shown here is derived from an EMBL/GenBank/DDBJ whole genome shotgun (WGS) entry which is preliminary data.</text>
</comment>
<dbReference type="InterPro" id="IPR036291">
    <property type="entry name" value="NAD(P)-bd_dom_sf"/>
</dbReference>
<dbReference type="InterPro" id="IPR000683">
    <property type="entry name" value="Gfo/Idh/MocA-like_OxRdtase_N"/>
</dbReference>
<dbReference type="Pfam" id="PF22725">
    <property type="entry name" value="GFO_IDH_MocA_C3"/>
    <property type="match status" value="1"/>
</dbReference>
<gene>
    <name evidence="4" type="ORF">ACFQ03_24680</name>
</gene>
<dbReference type="SUPFAM" id="SSF55347">
    <property type="entry name" value="Glyceraldehyde-3-phosphate dehydrogenase-like, C-terminal domain"/>
    <property type="match status" value="1"/>
</dbReference>
<dbReference type="RefSeq" id="WP_379291648.1">
    <property type="nucleotide sequence ID" value="NZ_JBHTIU010000106.1"/>
</dbReference>
<keyword evidence="5" id="KW-1185">Reference proteome</keyword>
<keyword evidence="1" id="KW-0560">Oxidoreductase</keyword>
<dbReference type="PANTHER" id="PTHR43818">
    <property type="entry name" value="BCDNA.GH03377"/>
    <property type="match status" value="1"/>
</dbReference>
<protein>
    <submittedName>
        <fullName evidence="4">Gfo/Idh/MocA family protein</fullName>
    </submittedName>
</protein>
<feature type="domain" description="Gfo/Idh/MocA-like oxidoreductase N-terminal" evidence="2">
    <location>
        <begin position="8"/>
        <end position="133"/>
    </location>
</feature>
<evidence type="ECO:0000313" key="5">
    <source>
        <dbReference type="Proteomes" id="UP001597120"/>
    </source>
</evidence>
<name>A0ABW3DHL7_9BACL</name>
<dbReference type="Gene3D" id="3.30.360.10">
    <property type="entry name" value="Dihydrodipicolinate Reductase, domain 2"/>
    <property type="match status" value="1"/>
</dbReference>
<organism evidence="4 5">
    <name type="scientific">Paenibacillus residui</name>
    <dbReference type="NCBI Taxonomy" id="629724"/>
    <lineage>
        <taxon>Bacteria</taxon>
        <taxon>Bacillati</taxon>
        <taxon>Bacillota</taxon>
        <taxon>Bacilli</taxon>
        <taxon>Bacillales</taxon>
        <taxon>Paenibacillaceae</taxon>
        <taxon>Paenibacillus</taxon>
    </lineage>
</organism>
<dbReference type="EMBL" id="JBHTIU010000106">
    <property type="protein sequence ID" value="MFD0872321.1"/>
    <property type="molecule type" value="Genomic_DNA"/>
</dbReference>
<evidence type="ECO:0000256" key="1">
    <source>
        <dbReference type="ARBA" id="ARBA00023002"/>
    </source>
</evidence>
<feature type="domain" description="GFO/IDH/MocA-like oxidoreductase" evidence="3">
    <location>
        <begin position="148"/>
        <end position="267"/>
    </location>
</feature>
<dbReference type="InterPro" id="IPR050463">
    <property type="entry name" value="Gfo/Idh/MocA_oxidrdct_glycsds"/>
</dbReference>
<accession>A0ABW3DHL7</accession>
<sequence>MTTRGHKLRFGLIGFSQGFYATTYTRHLAKLKEVEVVACCDLGQSPEYVEECAGTTASRFCEEIGCRLVHQPEELFELGVDAVMVACEVWEHAKYADMALRHGCHVFVGKPLSLEPDEIRSLMRTAEAGRRIVLPGNPLRYEGSIISIADRIRRGEIGRPTNLRLFIHHEAMIHQEWERDPARSGGPLGTFGVYLIDTVRWMTGDDLTELYAAGGQYVFRQIGTWDTVQAMGKTSGGALVQLNLVSSMDWDFPFYMLDIVGTKGVIRTDHDRFSYVMQNPKTELGPIRYDPMGSLEIEHFLNCCLGREEQCMTLEDMLHAANGIKAMEQSIRTGQPVLL</sequence>
<proteinExistence type="predicted"/>
<dbReference type="Pfam" id="PF01408">
    <property type="entry name" value="GFO_IDH_MocA"/>
    <property type="match status" value="1"/>
</dbReference>
<dbReference type="PANTHER" id="PTHR43818:SF11">
    <property type="entry name" value="BCDNA.GH03377"/>
    <property type="match status" value="1"/>
</dbReference>
<dbReference type="Gene3D" id="3.40.50.720">
    <property type="entry name" value="NAD(P)-binding Rossmann-like Domain"/>
    <property type="match status" value="1"/>
</dbReference>
<dbReference type="SUPFAM" id="SSF51735">
    <property type="entry name" value="NAD(P)-binding Rossmann-fold domains"/>
    <property type="match status" value="1"/>
</dbReference>
<evidence type="ECO:0000259" key="3">
    <source>
        <dbReference type="Pfam" id="PF22725"/>
    </source>
</evidence>
<reference evidence="5" key="1">
    <citation type="journal article" date="2019" name="Int. J. Syst. Evol. Microbiol.">
        <title>The Global Catalogue of Microorganisms (GCM) 10K type strain sequencing project: providing services to taxonomists for standard genome sequencing and annotation.</title>
        <authorList>
            <consortium name="The Broad Institute Genomics Platform"/>
            <consortium name="The Broad Institute Genome Sequencing Center for Infectious Disease"/>
            <person name="Wu L."/>
            <person name="Ma J."/>
        </authorList>
    </citation>
    <scope>NUCLEOTIDE SEQUENCE [LARGE SCALE GENOMIC DNA]</scope>
    <source>
        <strain evidence="5">CCUG 57263</strain>
    </source>
</reference>
<dbReference type="Proteomes" id="UP001597120">
    <property type="component" value="Unassembled WGS sequence"/>
</dbReference>
<evidence type="ECO:0000313" key="4">
    <source>
        <dbReference type="EMBL" id="MFD0872321.1"/>
    </source>
</evidence>
<dbReference type="InterPro" id="IPR055170">
    <property type="entry name" value="GFO_IDH_MocA-like_dom"/>
</dbReference>
<evidence type="ECO:0000259" key="2">
    <source>
        <dbReference type="Pfam" id="PF01408"/>
    </source>
</evidence>